<keyword evidence="12" id="KW-1185">Reference proteome</keyword>
<evidence type="ECO:0000256" key="9">
    <source>
        <dbReference type="RuleBase" id="RU000488"/>
    </source>
</evidence>
<dbReference type="AlphaFoldDB" id="A0A8H7ZWD7"/>
<name>A0A8H7ZWD7_9FUNG</name>
<dbReference type="SUPFAM" id="SSF103506">
    <property type="entry name" value="Mitochondrial carrier"/>
    <property type="match status" value="2"/>
</dbReference>
<dbReference type="InterPro" id="IPR018108">
    <property type="entry name" value="MCP_transmembrane"/>
</dbReference>
<keyword evidence="4 8" id="KW-0812">Transmembrane</keyword>
<dbReference type="PROSITE" id="PS50920">
    <property type="entry name" value="SOLCAR"/>
    <property type="match status" value="2"/>
</dbReference>
<feature type="repeat" description="Solcar" evidence="8">
    <location>
        <begin position="88"/>
        <end position="161"/>
    </location>
</feature>
<comment type="caution">
    <text evidence="11">The sequence shown here is derived from an EMBL/GenBank/DDBJ whole genome shotgun (WGS) entry which is preliminary data.</text>
</comment>
<evidence type="ECO:0000256" key="6">
    <source>
        <dbReference type="ARBA" id="ARBA00022989"/>
    </source>
</evidence>
<dbReference type="EMBL" id="JAEFCI010004970">
    <property type="protein sequence ID" value="KAG5460606.1"/>
    <property type="molecule type" value="Genomic_DNA"/>
</dbReference>
<keyword evidence="7 8" id="KW-0472">Membrane</keyword>
<comment type="similarity">
    <text evidence="2 9">Belongs to the mitochondrial carrier (TC 2.A.29) family.</text>
</comment>
<evidence type="ECO:0000256" key="1">
    <source>
        <dbReference type="ARBA" id="ARBA00004141"/>
    </source>
</evidence>
<evidence type="ECO:0000256" key="8">
    <source>
        <dbReference type="PROSITE-ProRule" id="PRU00282"/>
    </source>
</evidence>
<evidence type="ECO:0000256" key="3">
    <source>
        <dbReference type="ARBA" id="ARBA00022448"/>
    </source>
</evidence>
<dbReference type="Proteomes" id="UP000673691">
    <property type="component" value="Unassembled WGS sequence"/>
</dbReference>
<proteinExistence type="inferred from homology"/>
<dbReference type="GO" id="GO:0016020">
    <property type="term" value="C:membrane"/>
    <property type="evidence" value="ECO:0007669"/>
    <property type="project" value="UniProtKB-SubCell"/>
</dbReference>
<evidence type="ECO:0000256" key="4">
    <source>
        <dbReference type="ARBA" id="ARBA00022692"/>
    </source>
</evidence>
<evidence type="ECO:0000313" key="12">
    <source>
        <dbReference type="Proteomes" id="UP000673691"/>
    </source>
</evidence>
<organism evidence="11 12">
    <name type="scientific">Olpidium bornovanus</name>
    <dbReference type="NCBI Taxonomy" id="278681"/>
    <lineage>
        <taxon>Eukaryota</taxon>
        <taxon>Fungi</taxon>
        <taxon>Fungi incertae sedis</taxon>
        <taxon>Olpidiomycota</taxon>
        <taxon>Olpidiomycotina</taxon>
        <taxon>Olpidiomycetes</taxon>
        <taxon>Olpidiales</taxon>
        <taxon>Olpidiaceae</taxon>
        <taxon>Olpidium</taxon>
    </lineage>
</organism>
<keyword evidence="5" id="KW-0677">Repeat</keyword>
<dbReference type="OrthoDB" id="276989at2759"/>
<sequence length="452" mass="47771">MLLPLFGCGGMVLIKEGKYPEAAAGNQAPPPTNSSIESCSGSIRGARSRVAAVAPPEDRRKRKNPRMVDPAPGGAPGGGTALQCLASTGIVCSRKAGAVAGVAVDTFLFPLDTVKTRLQSRAGFAASGGFRGIYSGLASAAFGAAPASASFFLAYEYFKAALTPVLGHDRAAVAHLLAASAGEVAACVVRVPTDVIKQRLQTNQYRTTLDAIRGTWSVDGPLGFYRAYFTTVLREVSRFEITRNPGGANCRVRARCNGTAPFLKIPFACIQFPLYEMFKQTWGDRKKRTVTAGEAALCGSAAGGFAAAVTTPLDVVKTRMMLSTKVQSRGRGALGRIPSRSLGTFCIFFFLSFALLTGKFPDRRLHLDGQGSVRGGAVGLVPGSRPARFVDQHRGLDFFGSVREIESRPRGALSAVYYGDACSRESCRLGLNYGGARLVSLRPVSGAVWLPG</sequence>
<evidence type="ECO:0000256" key="2">
    <source>
        <dbReference type="ARBA" id="ARBA00006375"/>
    </source>
</evidence>
<dbReference type="PANTHER" id="PTHR45667">
    <property type="entry name" value="S-ADENOSYLMETHIONINE MITOCHONDRIAL CARRIER PROTEIN"/>
    <property type="match status" value="1"/>
</dbReference>
<protein>
    <submittedName>
        <fullName evidence="11">Mitochondrial carrier domain-containing protein</fullName>
    </submittedName>
</protein>
<reference evidence="11 12" key="1">
    <citation type="journal article" name="Sci. Rep.">
        <title>Genome-scale phylogenetic analyses confirm Olpidium as the closest living zoosporic fungus to the non-flagellated, terrestrial fungi.</title>
        <authorList>
            <person name="Chang Y."/>
            <person name="Rochon D."/>
            <person name="Sekimoto S."/>
            <person name="Wang Y."/>
            <person name="Chovatia M."/>
            <person name="Sandor L."/>
            <person name="Salamov A."/>
            <person name="Grigoriev I.V."/>
            <person name="Stajich J.E."/>
            <person name="Spatafora J.W."/>
        </authorList>
    </citation>
    <scope>NUCLEOTIDE SEQUENCE [LARGE SCALE GENOMIC DNA]</scope>
    <source>
        <strain evidence="11">S191</strain>
    </source>
</reference>
<gene>
    <name evidence="11" type="ORF">BJ554DRAFT_7324</name>
</gene>
<evidence type="ECO:0000313" key="11">
    <source>
        <dbReference type="EMBL" id="KAG5460606.1"/>
    </source>
</evidence>
<feature type="repeat" description="Solcar" evidence="8">
    <location>
        <begin position="170"/>
        <end position="252"/>
    </location>
</feature>
<evidence type="ECO:0000256" key="7">
    <source>
        <dbReference type="ARBA" id="ARBA00023136"/>
    </source>
</evidence>
<dbReference type="Pfam" id="PF00153">
    <property type="entry name" value="Mito_carr"/>
    <property type="match status" value="4"/>
</dbReference>
<evidence type="ECO:0000256" key="10">
    <source>
        <dbReference type="SAM" id="MobiDB-lite"/>
    </source>
</evidence>
<keyword evidence="6" id="KW-1133">Transmembrane helix</keyword>
<dbReference type="InterPro" id="IPR023395">
    <property type="entry name" value="MCP_dom_sf"/>
</dbReference>
<feature type="region of interest" description="Disordered" evidence="10">
    <location>
        <begin position="23"/>
        <end position="75"/>
    </location>
</feature>
<accession>A0A8H7ZWD7</accession>
<evidence type="ECO:0000256" key="5">
    <source>
        <dbReference type="ARBA" id="ARBA00022737"/>
    </source>
</evidence>
<keyword evidence="3 9" id="KW-0813">Transport</keyword>
<comment type="subcellular location">
    <subcellularLocation>
        <location evidence="1">Membrane</location>
        <topology evidence="1">Multi-pass membrane protein</topology>
    </subcellularLocation>
</comment>
<dbReference type="Gene3D" id="1.50.40.10">
    <property type="entry name" value="Mitochondrial carrier domain"/>
    <property type="match status" value="1"/>
</dbReference>